<name>A0A4R7VK97_9PSEU</name>
<evidence type="ECO:0000313" key="3">
    <source>
        <dbReference type="EMBL" id="TDV49667.1"/>
    </source>
</evidence>
<reference evidence="3 4" key="1">
    <citation type="submission" date="2019-03" db="EMBL/GenBank/DDBJ databases">
        <title>Genomic Encyclopedia of Archaeal and Bacterial Type Strains, Phase II (KMG-II): from individual species to whole genera.</title>
        <authorList>
            <person name="Goeker M."/>
        </authorList>
    </citation>
    <scope>NUCLEOTIDE SEQUENCE [LARGE SCALE GENOMIC DNA]</scope>
    <source>
        <strain evidence="3 4">DSM 45499</strain>
    </source>
</reference>
<evidence type="ECO:0000313" key="4">
    <source>
        <dbReference type="Proteomes" id="UP000294927"/>
    </source>
</evidence>
<evidence type="ECO:0000256" key="2">
    <source>
        <dbReference type="SAM" id="SignalP"/>
    </source>
</evidence>
<organism evidence="3 4">
    <name type="scientific">Actinophytocola oryzae</name>
    <dbReference type="NCBI Taxonomy" id="502181"/>
    <lineage>
        <taxon>Bacteria</taxon>
        <taxon>Bacillati</taxon>
        <taxon>Actinomycetota</taxon>
        <taxon>Actinomycetes</taxon>
        <taxon>Pseudonocardiales</taxon>
        <taxon>Pseudonocardiaceae</taxon>
    </lineage>
</organism>
<dbReference type="EMBL" id="SOCP01000007">
    <property type="protein sequence ID" value="TDV49667.1"/>
    <property type="molecule type" value="Genomic_DNA"/>
</dbReference>
<dbReference type="InterPro" id="IPR006311">
    <property type="entry name" value="TAT_signal"/>
</dbReference>
<dbReference type="Proteomes" id="UP000294927">
    <property type="component" value="Unassembled WGS sequence"/>
</dbReference>
<evidence type="ECO:0008006" key="5">
    <source>
        <dbReference type="Google" id="ProtNLM"/>
    </source>
</evidence>
<dbReference type="PROSITE" id="PS51318">
    <property type="entry name" value="TAT"/>
    <property type="match status" value="1"/>
</dbReference>
<feature type="region of interest" description="Disordered" evidence="1">
    <location>
        <begin position="31"/>
        <end position="50"/>
    </location>
</feature>
<feature type="chain" id="PRO_5020932025" description="TAT (Twin-arginine translocation) pathway-exported protein" evidence="2">
    <location>
        <begin position="36"/>
        <end position="265"/>
    </location>
</feature>
<dbReference type="AlphaFoldDB" id="A0A4R7VK97"/>
<keyword evidence="2" id="KW-0732">Signal</keyword>
<comment type="caution">
    <text evidence="3">The sequence shown here is derived from an EMBL/GenBank/DDBJ whole genome shotgun (WGS) entry which is preliminary data.</text>
</comment>
<protein>
    <recommendedName>
        <fullName evidence="5">TAT (Twin-arginine translocation) pathway-exported protein</fullName>
    </recommendedName>
</protein>
<sequence>MSNELDRRGLLRMSAGAAVLAAAGMAGLAPGSAAAEPGARGTGAGLPPVPGMSGDRLANELWYQLDEATLYTQDPELNDAYLAMMDHLGGDLENGMLDAWNSVVTSPDYPGNYADLMAPVRGALQKLSDVQATVFDAYYPRRDIRLAEAYGMFGQGVLFDPRRAPVKQEVHTMGGNPPHGYHVWFAYLRAMMVLGIDRARWRDMAPFVAYGWAAQSIAKPGQRTVNPPLPAATMRGLRRTWLCRTTRQLDRDFQSFPYPAGSPAA</sequence>
<feature type="signal peptide" evidence="2">
    <location>
        <begin position="1"/>
        <end position="35"/>
    </location>
</feature>
<accession>A0A4R7VK97</accession>
<dbReference type="RefSeq" id="WP_133904380.1">
    <property type="nucleotide sequence ID" value="NZ_SOCP01000007.1"/>
</dbReference>
<evidence type="ECO:0000256" key="1">
    <source>
        <dbReference type="SAM" id="MobiDB-lite"/>
    </source>
</evidence>
<dbReference type="OrthoDB" id="4109671at2"/>
<gene>
    <name evidence="3" type="ORF">CLV71_1076</name>
</gene>
<proteinExistence type="predicted"/>
<keyword evidence="4" id="KW-1185">Reference proteome</keyword>